<keyword evidence="2" id="KW-0472">Membrane</keyword>
<evidence type="ECO:0000256" key="2">
    <source>
        <dbReference type="SAM" id="Phobius"/>
    </source>
</evidence>
<dbReference type="HOGENOM" id="CLU_1855567_0_0_1"/>
<dbReference type="CDD" id="cd14424">
    <property type="entry name" value="CUE_Cue1p_like"/>
    <property type="match status" value="1"/>
</dbReference>
<dbReference type="Pfam" id="PF02845">
    <property type="entry name" value="CUE"/>
    <property type="match status" value="1"/>
</dbReference>
<feature type="compositionally biased region" description="Acidic residues" evidence="1">
    <location>
        <begin position="68"/>
        <end position="79"/>
    </location>
</feature>
<evidence type="ECO:0000313" key="4">
    <source>
        <dbReference type="EMBL" id="CCK71388.1"/>
    </source>
</evidence>
<dbReference type="STRING" id="1071383.J7RP09"/>
<organism evidence="4 5">
    <name type="scientific">Huiozyma naganishii (strain ATCC MYA-139 / BCRC 22969 / CBS 8797 / KCTC 17520 / NBRC 10181 / NCYC 3082 / Yp74L-3)</name>
    <name type="common">Yeast</name>
    <name type="synonym">Kazachstania naganishii</name>
    <dbReference type="NCBI Taxonomy" id="1071383"/>
    <lineage>
        <taxon>Eukaryota</taxon>
        <taxon>Fungi</taxon>
        <taxon>Dikarya</taxon>
        <taxon>Ascomycota</taxon>
        <taxon>Saccharomycotina</taxon>
        <taxon>Saccharomycetes</taxon>
        <taxon>Saccharomycetales</taxon>
        <taxon>Saccharomycetaceae</taxon>
        <taxon>Huiozyma</taxon>
    </lineage>
</organism>
<protein>
    <recommendedName>
        <fullName evidence="3">CUE domain-containing protein</fullName>
    </recommendedName>
</protein>
<keyword evidence="2" id="KW-1133">Transmembrane helix</keyword>
<dbReference type="AlphaFoldDB" id="J7RP09"/>
<dbReference type="KEGG" id="kng:KNAG_0G03300"/>
<dbReference type="GO" id="GO:0043130">
    <property type="term" value="F:ubiquitin binding"/>
    <property type="evidence" value="ECO:0007669"/>
    <property type="project" value="InterPro"/>
</dbReference>
<dbReference type="SMART" id="SM00546">
    <property type="entry name" value="CUE"/>
    <property type="match status" value="1"/>
</dbReference>
<dbReference type="Gene3D" id="1.10.8.10">
    <property type="entry name" value="DNA helicase RuvA subunit, C-terminal domain"/>
    <property type="match status" value="1"/>
</dbReference>
<dbReference type="GeneID" id="34527111"/>
<keyword evidence="2" id="KW-0812">Transmembrane</keyword>
<gene>
    <name evidence="4" type="primary">KNAG0G03300</name>
    <name evidence="4" type="ordered locus">KNAG_0G03300</name>
</gene>
<accession>J7RP09</accession>
<sequence>MDNSTIVLIGILILGYLLTLKQNSKKREEKLKLINRVRNLKAEENEMLATPKTDTKETPQNLNPEGVTDGEEKPDLDEIEDKKPFTKREVTQDMIEVVQTLAPNLDVEQIRASLQKTGSIEKTVTYYLAGEEFPSADE</sequence>
<feature type="transmembrane region" description="Helical" evidence="2">
    <location>
        <begin position="6"/>
        <end position="23"/>
    </location>
</feature>
<dbReference type="EMBL" id="HE978320">
    <property type="protein sequence ID" value="CCK71388.1"/>
    <property type="molecule type" value="Genomic_DNA"/>
</dbReference>
<feature type="region of interest" description="Disordered" evidence="1">
    <location>
        <begin position="44"/>
        <end position="85"/>
    </location>
</feature>
<reference evidence="4 5" key="1">
    <citation type="journal article" date="2011" name="Proc. Natl. Acad. Sci. U.S.A.">
        <title>Evolutionary erosion of yeast sex chromosomes by mating-type switching accidents.</title>
        <authorList>
            <person name="Gordon J.L."/>
            <person name="Armisen D."/>
            <person name="Proux-Wera E."/>
            <person name="Oheigeartaigh S.S."/>
            <person name="Byrne K.P."/>
            <person name="Wolfe K.H."/>
        </authorList>
    </citation>
    <scope>NUCLEOTIDE SEQUENCE [LARGE SCALE GENOMIC DNA]</scope>
    <source>
        <strain evidence="5">ATCC MYA-139 / BCRC 22969 / CBS 8797 / CCRC 22969 / KCTC 17520 / NBRC 10181 / NCYC 3082</strain>
    </source>
</reference>
<proteinExistence type="predicted"/>
<dbReference type="RefSeq" id="XP_022465633.1">
    <property type="nucleotide sequence ID" value="XM_022609214.1"/>
</dbReference>
<dbReference type="InterPro" id="IPR003892">
    <property type="entry name" value="CUE"/>
</dbReference>
<dbReference type="OrthoDB" id="3824970at2759"/>
<evidence type="ECO:0000313" key="5">
    <source>
        <dbReference type="Proteomes" id="UP000006310"/>
    </source>
</evidence>
<evidence type="ECO:0000259" key="3">
    <source>
        <dbReference type="PROSITE" id="PS51140"/>
    </source>
</evidence>
<reference evidence="5" key="2">
    <citation type="submission" date="2012-08" db="EMBL/GenBank/DDBJ databases">
        <title>Genome sequence of Kazachstania naganishii.</title>
        <authorList>
            <person name="Gordon J.L."/>
            <person name="Armisen D."/>
            <person name="Proux-Wera E."/>
            <person name="OhEigeartaigh S.S."/>
            <person name="Byrne K.P."/>
            <person name="Wolfe K.H."/>
        </authorList>
    </citation>
    <scope>NUCLEOTIDE SEQUENCE [LARGE SCALE GENOMIC DNA]</scope>
    <source>
        <strain evidence="5">ATCC MYA-139 / BCRC 22969 / CBS 8797 / CCRC 22969 / KCTC 17520 / NBRC 10181 / NCYC 3082</strain>
    </source>
</reference>
<dbReference type="PROSITE" id="PS51140">
    <property type="entry name" value="CUE"/>
    <property type="match status" value="1"/>
</dbReference>
<name>J7RP09_HUIN7</name>
<feature type="domain" description="CUE" evidence="3">
    <location>
        <begin position="90"/>
        <end position="132"/>
    </location>
</feature>
<dbReference type="Proteomes" id="UP000006310">
    <property type="component" value="Chromosome 7"/>
</dbReference>
<evidence type="ECO:0000256" key="1">
    <source>
        <dbReference type="SAM" id="MobiDB-lite"/>
    </source>
</evidence>
<keyword evidence="5" id="KW-1185">Reference proteome</keyword>